<feature type="domain" description="Glutamyl-tRNA reductase N-terminal" evidence="16">
    <location>
        <begin position="6"/>
        <end position="154"/>
    </location>
</feature>
<dbReference type="InterPro" id="IPR000343">
    <property type="entry name" value="4pyrrol_synth_GluRdtase"/>
</dbReference>
<dbReference type="Pfam" id="PF00745">
    <property type="entry name" value="GlutR_dimer"/>
    <property type="match status" value="1"/>
</dbReference>
<dbReference type="OrthoDB" id="110209at2"/>
<dbReference type="SUPFAM" id="SSF69742">
    <property type="entry name" value="Glutamyl tRNA-reductase catalytic, N-terminal domain"/>
    <property type="match status" value="1"/>
</dbReference>
<dbReference type="SUPFAM" id="SSF51735">
    <property type="entry name" value="NAD(P)-binding Rossmann-fold domains"/>
    <property type="match status" value="1"/>
</dbReference>
<evidence type="ECO:0000259" key="14">
    <source>
        <dbReference type="Pfam" id="PF00745"/>
    </source>
</evidence>
<keyword evidence="6 8" id="KW-0627">Porphyrin biosynthesis</keyword>
<organism evidence="17 18">
    <name type="scientific">Thermohalobacter berrensis</name>
    <dbReference type="NCBI Taxonomy" id="99594"/>
    <lineage>
        <taxon>Bacteria</taxon>
        <taxon>Bacillati</taxon>
        <taxon>Bacillota</taxon>
        <taxon>Tissierellia</taxon>
        <taxon>Tissierellales</taxon>
        <taxon>Thermohalobacteraceae</taxon>
        <taxon>Thermohalobacter</taxon>
    </lineage>
</organism>
<comment type="caution">
    <text evidence="17">The sequence shown here is derived from an EMBL/GenBank/DDBJ whole genome shotgun (WGS) entry which is preliminary data.</text>
</comment>
<feature type="binding site" evidence="8 10">
    <location>
        <position position="108"/>
    </location>
    <ligand>
        <name>substrate</name>
    </ligand>
</feature>
<dbReference type="InterPro" id="IPR036291">
    <property type="entry name" value="NAD(P)-bd_dom_sf"/>
</dbReference>
<evidence type="ECO:0000256" key="1">
    <source>
        <dbReference type="ARBA" id="ARBA00005059"/>
    </source>
</evidence>
<dbReference type="SUPFAM" id="SSF69075">
    <property type="entry name" value="Glutamyl tRNA-reductase dimerization domain"/>
    <property type="match status" value="1"/>
</dbReference>
<feature type="binding site" evidence="8 10">
    <location>
        <begin position="113"/>
        <end position="115"/>
    </location>
    <ligand>
        <name>substrate</name>
    </ligand>
</feature>
<evidence type="ECO:0000256" key="4">
    <source>
        <dbReference type="ARBA" id="ARBA00022857"/>
    </source>
</evidence>
<evidence type="ECO:0000256" key="5">
    <source>
        <dbReference type="ARBA" id="ARBA00023002"/>
    </source>
</evidence>
<dbReference type="InterPro" id="IPR036453">
    <property type="entry name" value="GluRdtase_dimer_dom_sf"/>
</dbReference>
<dbReference type="Gene3D" id="3.30.460.30">
    <property type="entry name" value="Glutamyl-tRNA reductase, N-terminal domain"/>
    <property type="match status" value="1"/>
</dbReference>
<comment type="miscellaneous">
    <text evidence="8">During catalysis, the active site Cys acts as a nucleophile attacking the alpha-carbonyl group of tRNA-bound glutamate with the formation of a thioester intermediate between enzyme and glutamate, and the concomitant release of tRNA(Glu). The thioester intermediate is finally reduced by direct hydride transfer from NADPH, to form the product GSA.</text>
</comment>
<evidence type="ECO:0000313" key="17">
    <source>
        <dbReference type="EMBL" id="RKD30620.1"/>
    </source>
</evidence>
<protein>
    <recommendedName>
        <fullName evidence="3 8">Glutamyl-tRNA reductase</fullName>
        <shortName evidence="8">GluTR</shortName>
        <ecNumber evidence="3 8">1.2.1.70</ecNumber>
    </recommendedName>
</protein>
<dbReference type="EMBL" id="MCIB01000034">
    <property type="protein sequence ID" value="RKD30620.1"/>
    <property type="molecule type" value="Genomic_DNA"/>
</dbReference>
<dbReference type="InterPro" id="IPR036343">
    <property type="entry name" value="GluRdtase_N_sf"/>
</dbReference>
<comment type="pathway">
    <text evidence="1 8 13">Porphyrin-containing compound metabolism; protoporphyrin-IX biosynthesis; 5-aminolevulinate from L-glutamyl-tRNA(Glu): step 1/2.</text>
</comment>
<sequence>MKIAVVGVNHDTAPAKVREKVSFTDSKKIEATNYLLDEGIKEVVILSTCNRSEIYIADREKKISEKIKIIKDFYKNYSKANNIENYLFVKEGKEALFHLYSVAVGLKSIVLGEDQILGQVKDAHTFAMELGASKKILNKLFREAVTTAKNIKSQLKISEHPLSVSYIGIKFLKEQLGSLEGKKALVIGLGKMGRLALEYLLEEKLDKVYMSNRSHERVVNIKKCYPKVNPIDYDERYNILNEVDILVTATASPHTIIKSEDMPTLEKELYIMDMAMPRDVDDKVKDISKVYLFNIDDLKKISSENEKKREELSRRAKDIINSDIDEFINWLKTIKVDPVIKALNRQCSKVQEDTLEYIYRKLELNSREKKIIQKMLNSALKRIIRNPILKLKELDDEEKLEEYIELLDNLFEFNME</sequence>
<dbReference type="UniPathway" id="UPA00251">
    <property type="reaction ID" value="UER00316"/>
</dbReference>
<dbReference type="RefSeq" id="WP_120170151.1">
    <property type="nucleotide sequence ID" value="NZ_MCIB01000034.1"/>
</dbReference>
<dbReference type="InterPro" id="IPR015895">
    <property type="entry name" value="4pyrrol_synth_GluRdtase_N"/>
</dbReference>
<evidence type="ECO:0000259" key="16">
    <source>
        <dbReference type="Pfam" id="PF05201"/>
    </source>
</evidence>
<dbReference type="NCBIfam" id="TIGR01035">
    <property type="entry name" value="hemA"/>
    <property type="match status" value="1"/>
</dbReference>
<dbReference type="HAMAP" id="MF_00087">
    <property type="entry name" value="Glu_tRNA_reductase"/>
    <property type="match status" value="1"/>
</dbReference>
<keyword evidence="18" id="KW-1185">Reference proteome</keyword>
<proteinExistence type="inferred from homology"/>
<evidence type="ECO:0000256" key="10">
    <source>
        <dbReference type="PIRSR" id="PIRSR000445-2"/>
    </source>
</evidence>
<dbReference type="AlphaFoldDB" id="A0A419SZD0"/>
<evidence type="ECO:0000256" key="7">
    <source>
        <dbReference type="ARBA" id="ARBA00047464"/>
    </source>
</evidence>
<feature type="binding site" evidence="8 10">
    <location>
        <begin position="48"/>
        <end position="51"/>
    </location>
    <ligand>
        <name>substrate</name>
    </ligand>
</feature>
<feature type="active site" description="Nucleophile" evidence="8 9">
    <location>
        <position position="49"/>
    </location>
</feature>
<feature type="binding site" evidence="8 11">
    <location>
        <begin position="188"/>
        <end position="193"/>
    </location>
    <ligand>
        <name>NADP(+)</name>
        <dbReference type="ChEBI" id="CHEBI:58349"/>
    </ligand>
</feature>
<dbReference type="PIRSF" id="PIRSF000445">
    <property type="entry name" value="4pyrrol_synth_GluRdtase"/>
    <property type="match status" value="1"/>
</dbReference>
<evidence type="ECO:0000313" key="18">
    <source>
        <dbReference type="Proteomes" id="UP000284177"/>
    </source>
</evidence>
<keyword evidence="5 8" id="KW-0560">Oxidoreductase</keyword>
<dbReference type="InterPro" id="IPR015896">
    <property type="entry name" value="4pyrrol_synth_GluRdtase_dimer"/>
</dbReference>
<evidence type="ECO:0000256" key="11">
    <source>
        <dbReference type="PIRSR" id="PIRSR000445-3"/>
    </source>
</evidence>
<dbReference type="InterPro" id="IPR006151">
    <property type="entry name" value="Shikm_DH/Glu-tRNA_Rdtase"/>
</dbReference>
<gene>
    <name evidence="8" type="primary">hemA</name>
    <name evidence="17" type="ORF">BET03_04585</name>
</gene>
<dbReference type="FunFam" id="3.30.460.30:FF:000001">
    <property type="entry name" value="Glutamyl-tRNA reductase"/>
    <property type="match status" value="1"/>
</dbReference>
<dbReference type="Gene3D" id="3.40.50.720">
    <property type="entry name" value="NAD(P)-binding Rossmann-like Domain"/>
    <property type="match status" value="1"/>
</dbReference>
<comment type="function">
    <text evidence="8">Catalyzes the NADPH-dependent reduction of glutamyl-tRNA(Glu) to glutamate 1-semialdehyde (GSA).</text>
</comment>
<evidence type="ECO:0000256" key="8">
    <source>
        <dbReference type="HAMAP-Rule" id="MF_00087"/>
    </source>
</evidence>
<evidence type="ECO:0000256" key="9">
    <source>
        <dbReference type="PIRSR" id="PIRSR000445-1"/>
    </source>
</evidence>
<dbReference type="CDD" id="cd05213">
    <property type="entry name" value="NAD_bind_Glutamyl_tRNA_reduct"/>
    <property type="match status" value="1"/>
</dbReference>
<name>A0A419SZD0_9FIRM</name>
<feature type="site" description="Important for activity" evidence="8 12">
    <location>
        <position position="98"/>
    </location>
</feature>
<evidence type="ECO:0000256" key="12">
    <source>
        <dbReference type="PIRSR" id="PIRSR000445-4"/>
    </source>
</evidence>
<comment type="domain">
    <text evidence="8">Possesses an unusual extended V-shaped dimeric structure with each monomer consisting of three distinct domains arranged along a curved 'spinal' alpha-helix. The N-terminal catalytic domain specifically recognizes the glutamate moiety of the substrate. The second domain is the NADPH-binding domain, and the third C-terminal domain is responsible for dimerization.</text>
</comment>
<keyword evidence="4 8" id="KW-0521">NADP</keyword>
<feature type="domain" description="Tetrapyrrole biosynthesis glutamyl-tRNA reductase dimerisation" evidence="14">
    <location>
        <begin position="315"/>
        <end position="412"/>
    </location>
</feature>
<evidence type="ECO:0000256" key="6">
    <source>
        <dbReference type="ARBA" id="ARBA00023244"/>
    </source>
</evidence>
<dbReference type="Proteomes" id="UP000284177">
    <property type="component" value="Unassembled WGS sequence"/>
</dbReference>
<dbReference type="Pfam" id="PF01488">
    <property type="entry name" value="Shikimate_DH"/>
    <property type="match status" value="1"/>
</dbReference>
<dbReference type="GO" id="GO:0019353">
    <property type="term" value="P:protoporphyrinogen IX biosynthetic process from glutamate"/>
    <property type="evidence" value="ECO:0007669"/>
    <property type="project" value="TreeGrafter"/>
</dbReference>
<evidence type="ECO:0000256" key="2">
    <source>
        <dbReference type="ARBA" id="ARBA00005916"/>
    </source>
</evidence>
<dbReference type="GO" id="GO:0008883">
    <property type="term" value="F:glutamyl-tRNA reductase activity"/>
    <property type="evidence" value="ECO:0007669"/>
    <property type="project" value="UniProtKB-UniRule"/>
</dbReference>
<feature type="binding site" evidence="8 10">
    <location>
        <position position="119"/>
    </location>
    <ligand>
        <name>substrate</name>
    </ligand>
</feature>
<comment type="catalytic activity">
    <reaction evidence="7 8 13">
        <text>(S)-4-amino-5-oxopentanoate + tRNA(Glu) + NADP(+) = L-glutamyl-tRNA(Glu) + NADPH + H(+)</text>
        <dbReference type="Rhea" id="RHEA:12344"/>
        <dbReference type="Rhea" id="RHEA-COMP:9663"/>
        <dbReference type="Rhea" id="RHEA-COMP:9680"/>
        <dbReference type="ChEBI" id="CHEBI:15378"/>
        <dbReference type="ChEBI" id="CHEBI:57501"/>
        <dbReference type="ChEBI" id="CHEBI:57783"/>
        <dbReference type="ChEBI" id="CHEBI:58349"/>
        <dbReference type="ChEBI" id="CHEBI:78442"/>
        <dbReference type="ChEBI" id="CHEBI:78520"/>
        <dbReference type="EC" id="1.2.1.70"/>
    </reaction>
</comment>
<accession>A0A419SZD0</accession>
<dbReference type="EC" id="1.2.1.70" evidence="3 8"/>
<dbReference type="PANTHER" id="PTHR43013">
    <property type="entry name" value="GLUTAMYL-TRNA REDUCTASE"/>
    <property type="match status" value="1"/>
</dbReference>
<evidence type="ECO:0000256" key="3">
    <source>
        <dbReference type="ARBA" id="ARBA00012970"/>
    </source>
</evidence>
<dbReference type="Pfam" id="PF05201">
    <property type="entry name" value="GlutR_N"/>
    <property type="match status" value="1"/>
</dbReference>
<reference evidence="17 18" key="1">
    <citation type="submission" date="2016-08" db="EMBL/GenBank/DDBJ databases">
        <title>Novel Firmicutes and Novel Genomes.</title>
        <authorList>
            <person name="Poppleton D.I."/>
            <person name="Gribaldo S."/>
        </authorList>
    </citation>
    <scope>NUCLEOTIDE SEQUENCE [LARGE SCALE GENOMIC DNA]</scope>
    <source>
        <strain evidence="17 18">CTT3</strain>
    </source>
</reference>
<comment type="similarity">
    <text evidence="2 8 13">Belongs to the glutamyl-tRNA reductase family.</text>
</comment>
<comment type="subunit">
    <text evidence="8">Homodimer.</text>
</comment>
<evidence type="ECO:0000259" key="15">
    <source>
        <dbReference type="Pfam" id="PF01488"/>
    </source>
</evidence>
<feature type="domain" description="Quinate/shikimate 5-dehydrogenase/glutamyl-tRNA reductase" evidence="15">
    <location>
        <begin position="173"/>
        <end position="301"/>
    </location>
</feature>
<dbReference type="PANTHER" id="PTHR43013:SF1">
    <property type="entry name" value="GLUTAMYL-TRNA REDUCTASE"/>
    <property type="match status" value="1"/>
</dbReference>
<evidence type="ECO:0000256" key="13">
    <source>
        <dbReference type="RuleBase" id="RU000584"/>
    </source>
</evidence>
<dbReference type="GO" id="GO:0050661">
    <property type="term" value="F:NADP binding"/>
    <property type="evidence" value="ECO:0007669"/>
    <property type="project" value="InterPro"/>
</dbReference>